<dbReference type="GO" id="GO:0005886">
    <property type="term" value="C:plasma membrane"/>
    <property type="evidence" value="ECO:0007669"/>
    <property type="project" value="UniProtKB-SubCell"/>
</dbReference>
<protein>
    <recommendedName>
        <fullName evidence="9">Glycosyltransferase RgtA/B/C/D-like domain-containing protein</fullName>
    </recommendedName>
</protein>
<dbReference type="EMBL" id="BMXF01000003">
    <property type="protein sequence ID" value="GHB77190.1"/>
    <property type="molecule type" value="Genomic_DNA"/>
</dbReference>
<evidence type="ECO:0000256" key="1">
    <source>
        <dbReference type="ARBA" id="ARBA00004651"/>
    </source>
</evidence>
<feature type="transmembrane region" description="Helical" evidence="8">
    <location>
        <begin position="137"/>
        <end position="155"/>
    </location>
</feature>
<keyword evidence="2" id="KW-1003">Cell membrane</keyword>
<dbReference type="GO" id="GO:0009103">
    <property type="term" value="P:lipopolysaccharide biosynthetic process"/>
    <property type="evidence" value="ECO:0007669"/>
    <property type="project" value="UniProtKB-ARBA"/>
</dbReference>
<dbReference type="InterPro" id="IPR038731">
    <property type="entry name" value="RgtA/B/C-like"/>
</dbReference>
<feature type="transmembrane region" description="Helical" evidence="8">
    <location>
        <begin position="192"/>
        <end position="213"/>
    </location>
</feature>
<proteinExistence type="predicted"/>
<keyword evidence="4" id="KW-0808">Transferase</keyword>
<dbReference type="InterPro" id="IPR050297">
    <property type="entry name" value="LipidA_mod_glycosyltrf_83"/>
</dbReference>
<name>A0A8J3GA08_9BACT</name>
<evidence type="ECO:0000256" key="2">
    <source>
        <dbReference type="ARBA" id="ARBA00022475"/>
    </source>
</evidence>
<feature type="transmembrane region" description="Helical" evidence="8">
    <location>
        <begin position="283"/>
        <end position="303"/>
    </location>
</feature>
<accession>A0A8J3GA08</accession>
<dbReference type="PANTHER" id="PTHR33908">
    <property type="entry name" value="MANNOSYLTRANSFERASE YKCB-RELATED"/>
    <property type="match status" value="1"/>
</dbReference>
<keyword evidence="6 8" id="KW-1133">Transmembrane helix</keyword>
<feature type="transmembrane region" description="Helical" evidence="8">
    <location>
        <begin position="107"/>
        <end position="128"/>
    </location>
</feature>
<comment type="subcellular location">
    <subcellularLocation>
        <location evidence="1">Cell membrane</location>
        <topology evidence="1">Multi-pass membrane protein</topology>
    </subcellularLocation>
</comment>
<evidence type="ECO:0000256" key="3">
    <source>
        <dbReference type="ARBA" id="ARBA00022676"/>
    </source>
</evidence>
<feature type="transmembrane region" description="Helical" evidence="8">
    <location>
        <begin position="460"/>
        <end position="481"/>
    </location>
</feature>
<feature type="transmembrane region" description="Helical" evidence="8">
    <location>
        <begin position="161"/>
        <end position="180"/>
    </location>
</feature>
<dbReference type="PANTHER" id="PTHR33908:SF11">
    <property type="entry name" value="MEMBRANE PROTEIN"/>
    <property type="match status" value="1"/>
</dbReference>
<feature type="transmembrane region" description="Helical" evidence="8">
    <location>
        <begin position="348"/>
        <end position="366"/>
    </location>
</feature>
<keyword evidence="11" id="KW-1185">Reference proteome</keyword>
<evidence type="ECO:0000256" key="4">
    <source>
        <dbReference type="ARBA" id="ARBA00022679"/>
    </source>
</evidence>
<gene>
    <name evidence="10" type="ORF">GCM10007390_34030</name>
</gene>
<sequence length="590" mass="67300">MKFPPKYLLLIIVALAFVLRVYKSDSYGVFLDEKYTLVISQGIVMEGANQKDVFFTPGKRYFTPKEFWKEKTFNDFIEANIRGDIGNSPAYYGVFWLWTKLFGLSDFSVRFLSVLFSTAIVALVYVFVKRHFRSESLALISASITAFEPFFVAYSHQARNYSMSFFLTLLATHLFLLVVRPRSSSTSEKTSAWLYLAYGLVFVLSLLSHYLTLTVFLCHGLYALFFLRPFKRWIPFVATALVGIGLVALWFVFGGGKYTFQTLAYQAKLYGELAQTHPYDNPFAIILPATFANVAIKSAPLWADLLMFTNGLGQIEFLGLRNILLSLVLGGVAAWCLHRYLTSQKYPAVYLAAFALLLVTGMPFYTVPKLQYVVLAAAPSFLYLLAGFLKNHTAETPRSLLWFMAMLAIVPTLFLVIMSFKNNHTYGLTQRYSGFSFPYSILFVAMMLKQFWKLPAAPKAILGVVLGIQLYFIGNLLVRIYQDRDPKYTYFVNPRGPNPYMTTAGKIVEQYAPGDTILYPSVKLHPRDEIERTHSPYAIQDAQLTNLYLPKDAEYYQRMDTTQTDKVILIKGATGKREVLFDFEGRKYRY</sequence>
<dbReference type="GO" id="GO:0016763">
    <property type="term" value="F:pentosyltransferase activity"/>
    <property type="evidence" value="ECO:0007669"/>
    <property type="project" value="TreeGrafter"/>
</dbReference>
<dbReference type="Pfam" id="PF13231">
    <property type="entry name" value="PMT_2"/>
    <property type="match status" value="1"/>
</dbReference>
<feature type="transmembrane region" description="Helical" evidence="8">
    <location>
        <begin position="401"/>
        <end position="420"/>
    </location>
</feature>
<feature type="domain" description="Glycosyltransferase RgtA/B/C/D-like" evidence="9">
    <location>
        <begin position="91"/>
        <end position="248"/>
    </location>
</feature>
<evidence type="ECO:0000256" key="7">
    <source>
        <dbReference type="ARBA" id="ARBA00023136"/>
    </source>
</evidence>
<evidence type="ECO:0000256" key="5">
    <source>
        <dbReference type="ARBA" id="ARBA00022692"/>
    </source>
</evidence>
<feature type="transmembrane region" description="Helical" evidence="8">
    <location>
        <begin position="323"/>
        <end position="341"/>
    </location>
</feature>
<comment type="caution">
    <text evidence="10">The sequence shown here is derived from an EMBL/GenBank/DDBJ whole genome shotgun (WGS) entry which is preliminary data.</text>
</comment>
<keyword evidence="5 8" id="KW-0812">Transmembrane</keyword>
<keyword evidence="3" id="KW-0328">Glycosyltransferase</keyword>
<evidence type="ECO:0000256" key="6">
    <source>
        <dbReference type="ARBA" id="ARBA00022989"/>
    </source>
</evidence>
<evidence type="ECO:0000313" key="11">
    <source>
        <dbReference type="Proteomes" id="UP000598271"/>
    </source>
</evidence>
<dbReference type="RefSeq" id="WP_189565717.1">
    <property type="nucleotide sequence ID" value="NZ_BMXF01000003.1"/>
</dbReference>
<organism evidence="10 11">
    <name type="scientific">Persicitalea jodogahamensis</name>
    <dbReference type="NCBI Taxonomy" id="402147"/>
    <lineage>
        <taxon>Bacteria</taxon>
        <taxon>Pseudomonadati</taxon>
        <taxon>Bacteroidota</taxon>
        <taxon>Cytophagia</taxon>
        <taxon>Cytophagales</taxon>
        <taxon>Spirosomataceae</taxon>
        <taxon>Persicitalea</taxon>
    </lineage>
</organism>
<feature type="transmembrane region" description="Helical" evidence="8">
    <location>
        <begin position="233"/>
        <end position="253"/>
    </location>
</feature>
<evidence type="ECO:0000259" key="9">
    <source>
        <dbReference type="Pfam" id="PF13231"/>
    </source>
</evidence>
<reference evidence="10 11" key="1">
    <citation type="journal article" date="2014" name="Int. J. Syst. Evol. Microbiol.">
        <title>Complete genome sequence of Corynebacterium casei LMG S-19264T (=DSM 44701T), isolated from a smear-ripened cheese.</title>
        <authorList>
            <consortium name="US DOE Joint Genome Institute (JGI-PGF)"/>
            <person name="Walter F."/>
            <person name="Albersmeier A."/>
            <person name="Kalinowski J."/>
            <person name="Ruckert C."/>
        </authorList>
    </citation>
    <scope>NUCLEOTIDE SEQUENCE [LARGE SCALE GENOMIC DNA]</scope>
    <source>
        <strain evidence="10 11">KCTC 12866</strain>
    </source>
</reference>
<feature type="transmembrane region" description="Helical" evidence="8">
    <location>
        <begin position="372"/>
        <end position="389"/>
    </location>
</feature>
<evidence type="ECO:0000256" key="8">
    <source>
        <dbReference type="SAM" id="Phobius"/>
    </source>
</evidence>
<evidence type="ECO:0000313" key="10">
    <source>
        <dbReference type="EMBL" id="GHB77190.1"/>
    </source>
</evidence>
<dbReference type="Proteomes" id="UP000598271">
    <property type="component" value="Unassembled WGS sequence"/>
</dbReference>
<dbReference type="AlphaFoldDB" id="A0A8J3GA08"/>
<keyword evidence="7 8" id="KW-0472">Membrane</keyword>